<keyword evidence="1" id="KW-1133">Transmembrane helix</keyword>
<keyword evidence="3" id="KW-1185">Reference proteome</keyword>
<name>A2EDR0_TRIV3</name>
<evidence type="ECO:0000313" key="3">
    <source>
        <dbReference type="Proteomes" id="UP000001542"/>
    </source>
</evidence>
<feature type="transmembrane region" description="Helical" evidence="1">
    <location>
        <begin position="390"/>
        <end position="411"/>
    </location>
</feature>
<gene>
    <name evidence="2" type="ORF">TVAG_309140</name>
</gene>
<sequence>MLILPENIQIYVLPIVGWGCYSLGNRIQGCATVFIFSFLLGIIYLCFGAYPKSFRNVIDPLSMAIGFLLFFETCAGVVLALELNRLSYTYFIMASLVIALGIYLIILKFEKNIYKHYKRKLNSVEKFEDLHIKNSSVFQKYLCVAYNTHHKFLLDGTMIKYACDKFHDIHTYHMLLRLALTLPLDTPNLDLIEINASAIIMSYTTLAYSIFEYKTVQAWRQDFMDALSAENIITTNKFVKNFTKIAFSYASFIQREGSKSSFVFGQALSEIATILQSHIDRWLLFHPTRTQVLKTAAYFYEHCFLDKGKARELTQQINLYDYFTMLLPNWREIQTIKKYPIDLSKYENIVETGQTNNVPPSEDVTDSTAQTDKLLANDIVYSETRSCLNINFVIILLCLAGLIPFITMIYLTCRSYQKDFRALVLMTDYWSQHVYYVVGMIVYGLEPGYDTNFTSEDRSHVSKFINEFAVAYSTYYTKIMLLLNYYRNLNRTCSHLYTTQYFPSRTLAGSPRFYNFASMMRKILASVKEAYPDQSSNRSTIEETNFVVEMFTNASDYFAIFLQDYYKCLDDSYEVSKSDIYYWSYTWGSIILVVCFLILLFCCYMNWILRKMNESFNKIDSSNASRLMEVNLSQRYHSVSYYISMILIFSFMVFIVIVVSLIANRLIMLELQKTTQEVTTNDLTDIGLMGVIGTALSSLEISNMSVNVSRYQLIKNIVAVTSIWFPNDEKWGYNNESSNALYDIMVSVMNQMNGLTIEYNRTKNQIARHEYNERLRPMFKERVDNRTLKYYEKSKYVSIINGQLQAILFSTITLLFFVIGVLIVSFTKSVIFTEFILKLIPYVHQQTDTNTQDALRVASSYDSRLLLDILGVPGALIDENNLILYVNHEWMTIFTGTQSTFVGINYQIYAGRDPDIVIYDTFENNRIVSIGRSKRIMKLRKQINLMEEEYEKLNQSTKPNNVLTEEQKDKKVVCASLSVISYNLQNEDIDLIRNFTDLLFNLISQEMENLEDAKLFMWSYSDITIAFGFDSDNLILSALQAIHLISVCTQFIIETEDFYGLYCSSSLMIGKIDEKFDGTKCRSWRIPNSITLSADVAGLISNYIADMTYILDNDIAIIILEGTDDEDEDSDY</sequence>
<keyword evidence="1" id="KW-0812">Transmembrane</keyword>
<evidence type="ECO:0000256" key="1">
    <source>
        <dbReference type="SAM" id="Phobius"/>
    </source>
</evidence>
<dbReference type="InParanoid" id="A2EDR0"/>
<feature type="transmembrane region" description="Helical" evidence="1">
    <location>
        <begin position="465"/>
        <end position="486"/>
    </location>
</feature>
<protein>
    <submittedName>
        <fullName evidence="2">Uncharacterized protein</fullName>
    </submittedName>
</protein>
<feature type="transmembrane region" description="Helical" evidence="1">
    <location>
        <begin position="641"/>
        <end position="663"/>
    </location>
</feature>
<feature type="transmembrane region" description="Helical" evidence="1">
    <location>
        <begin position="88"/>
        <end position="106"/>
    </location>
</feature>
<proteinExistence type="predicted"/>
<feature type="transmembrane region" description="Helical" evidence="1">
    <location>
        <begin position="31"/>
        <end position="50"/>
    </location>
</feature>
<dbReference type="EMBL" id="DS113362">
    <property type="protein sequence ID" value="EAY09225.1"/>
    <property type="molecule type" value="Genomic_DNA"/>
</dbReference>
<dbReference type="VEuPathDB" id="TrichDB:TVAGG3_0944910"/>
<dbReference type="VEuPathDB" id="TrichDB:TVAG_309140"/>
<feature type="transmembrane region" description="Helical" evidence="1">
    <location>
        <begin position="804"/>
        <end position="826"/>
    </location>
</feature>
<reference evidence="2" key="1">
    <citation type="submission" date="2006-10" db="EMBL/GenBank/DDBJ databases">
        <authorList>
            <person name="Amadeo P."/>
            <person name="Zhao Q."/>
            <person name="Wortman J."/>
            <person name="Fraser-Liggett C."/>
            <person name="Carlton J."/>
        </authorList>
    </citation>
    <scope>NUCLEOTIDE SEQUENCE</scope>
    <source>
        <strain evidence="2">G3</strain>
    </source>
</reference>
<feature type="transmembrane region" description="Helical" evidence="1">
    <location>
        <begin position="585"/>
        <end position="609"/>
    </location>
</feature>
<feature type="transmembrane region" description="Helical" evidence="1">
    <location>
        <begin position="62"/>
        <end position="81"/>
    </location>
</feature>
<organism evidence="2 3">
    <name type="scientific">Trichomonas vaginalis (strain ATCC PRA-98 / G3)</name>
    <dbReference type="NCBI Taxonomy" id="412133"/>
    <lineage>
        <taxon>Eukaryota</taxon>
        <taxon>Metamonada</taxon>
        <taxon>Parabasalia</taxon>
        <taxon>Trichomonadida</taxon>
        <taxon>Trichomonadidae</taxon>
        <taxon>Trichomonas</taxon>
    </lineage>
</organism>
<reference evidence="2" key="2">
    <citation type="journal article" date="2007" name="Science">
        <title>Draft genome sequence of the sexually transmitted pathogen Trichomonas vaginalis.</title>
        <authorList>
            <person name="Carlton J.M."/>
            <person name="Hirt R.P."/>
            <person name="Silva J.C."/>
            <person name="Delcher A.L."/>
            <person name="Schatz M."/>
            <person name="Zhao Q."/>
            <person name="Wortman J.R."/>
            <person name="Bidwell S.L."/>
            <person name="Alsmark U.C.M."/>
            <person name="Besteiro S."/>
            <person name="Sicheritz-Ponten T."/>
            <person name="Noel C.J."/>
            <person name="Dacks J.B."/>
            <person name="Foster P.G."/>
            <person name="Simillion C."/>
            <person name="Van de Peer Y."/>
            <person name="Miranda-Saavedra D."/>
            <person name="Barton G.J."/>
            <person name="Westrop G.D."/>
            <person name="Mueller S."/>
            <person name="Dessi D."/>
            <person name="Fiori P.L."/>
            <person name="Ren Q."/>
            <person name="Paulsen I."/>
            <person name="Zhang H."/>
            <person name="Bastida-Corcuera F.D."/>
            <person name="Simoes-Barbosa A."/>
            <person name="Brown M.T."/>
            <person name="Hayes R.D."/>
            <person name="Mukherjee M."/>
            <person name="Okumura C.Y."/>
            <person name="Schneider R."/>
            <person name="Smith A.J."/>
            <person name="Vanacova S."/>
            <person name="Villalvazo M."/>
            <person name="Haas B.J."/>
            <person name="Pertea M."/>
            <person name="Feldblyum T.V."/>
            <person name="Utterback T.R."/>
            <person name="Shu C.L."/>
            <person name="Osoegawa K."/>
            <person name="de Jong P.J."/>
            <person name="Hrdy I."/>
            <person name="Horvathova L."/>
            <person name="Zubacova Z."/>
            <person name="Dolezal P."/>
            <person name="Malik S.B."/>
            <person name="Logsdon J.M. Jr."/>
            <person name="Henze K."/>
            <person name="Gupta A."/>
            <person name="Wang C.C."/>
            <person name="Dunne R.L."/>
            <person name="Upcroft J.A."/>
            <person name="Upcroft P."/>
            <person name="White O."/>
            <person name="Salzberg S.L."/>
            <person name="Tang P."/>
            <person name="Chiu C.-H."/>
            <person name="Lee Y.-S."/>
            <person name="Embley T.M."/>
            <person name="Coombs G.H."/>
            <person name="Mottram J.C."/>
            <person name="Tachezy J."/>
            <person name="Fraser-Liggett C.M."/>
            <person name="Johnson P.J."/>
        </authorList>
    </citation>
    <scope>NUCLEOTIDE SEQUENCE [LARGE SCALE GENOMIC DNA]</scope>
    <source>
        <strain evidence="2">G3</strain>
    </source>
</reference>
<accession>A2EDR0</accession>
<keyword evidence="1" id="KW-0472">Membrane</keyword>
<dbReference type="Proteomes" id="UP000001542">
    <property type="component" value="Unassembled WGS sequence"/>
</dbReference>
<dbReference type="AlphaFoldDB" id="A2EDR0"/>
<evidence type="ECO:0000313" key="2">
    <source>
        <dbReference type="EMBL" id="EAY09225.1"/>
    </source>
</evidence>
<dbReference type="RefSeq" id="XP_001321448.1">
    <property type="nucleotide sequence ID" value="XM_001321413.1"/>
</dbReference>
<dbReference type="KEGG" id="tva:4767141"/>